<name>A0A1G2B1L2_9BACT</name>
<feature type="chain" id="PRO_5009581991" description="BIG2 domain-containing protein" evidence="2">
    <location>
        <begin position="30"/>
        <end position="342"/>
    </location>
</feature>
<evidence type="ECO:0000256" key="1">
    <source>
        <dbReference type="SAM" id="Phobius"/>
    </source>
</evidence>
<keyword evidence="2" id="KW-0732">Signal</keyword>
<proteinExistence type="predicted"/>
<evidence type="ECO:0000256" key="2">
    <source>
        <dbReference type="SAM" id="SignalP"/>
    </source>
</evidence>
<gene>
    <name evidence="3" type="ORF">A2898_02210</name>
</gene>
<evidence type="ECO:0008006" key="5">
    <source>
        <dbReference type="Google" id="ProtNLM"/>
    </source>
</evidence>
<dbReference type="AlphaFoldDB" id="A0A1G2B1L2"/>
<comment type="caution">
    <text evidence="3">The sequence shown here is derived from an EMBL/GenBank/DDBJ whole genome shotgun (WGS) entry which is preliminary data.</text>
</comment>
<dbReference type="Gene3D" id="2.60.40.10">
    <property type="entry name" value="Immunoglobulins"/>
    <property type="match status" value="1"/>
</dbReference>
<keyword evidence="1" id="KW-0812">Transmembrane</keyword>
<accession>A0A1G2B1L2</accession>
<feature type="signal peptide" evidence="2">
    <location>
        <begin position="1"/>
        <end position="29"/>
    </location>
</feature>
<feature type="transmembrane region" description="Helical" evidence="1">
    <location>
        <begin position="264"/>
        <end position="284"/>
    </location>
</feature>
<sequence>MTRIATTGGRLLIGVVLCAALAVAVHAQAATLQITAPLDSQMTVDQTYRHQLVLQGVDDTVEAVFSLTSAPAGMTMSTDGVLAWSPSVPGDYRVVAGVRNGDMYNSAAFRITVVPGAVAKIDITPNAKPTILQNGSTMQFVARAFDAKGNIVSNDRYAWTTSGDIGTISETGLFASKRSTTGEVIATFGSMRASVGVVVTGTPTAPLAPQQQGQVLGESTQIAQGDGATPTNEAAPDISSDDQQLAQANTTGDQANVCTNWPQWILIVILIAYGAVLIWYYGFAKRRGGPLWWLFPILLTLVGLVIYSRYICESTYLWWPWVLVIVGVILTVVYQPRTRQPQ</sequence>
<feature type="transmembrane region" description="Helical" evidence="1">
    <location>
        <begin position="316"/>
        <end position="334"/>
    </location>
</feature>
<feature type="transmembrane region" description="Helical" evidence="1">
    <location>
        <begin position="291"/>
        <end position="310"/>
    </location>
</feature>
<protein>
    <recommendedName>
        <fullName evidence="5">BIG2 domain-containing protein</fullName>
    </recommendedName>
</protein>
<dbReference type="EMBL" id="MHKE01000015">
    <property type="protein sequence ID" value="OGY83072.1"/>
    <property type="molecule type" value="Genomic_DNA"/>
</dbReference>
<keyword evidence="1" id="KW-1133">Transmembrane helix</keyword>
<evidence type="ECO:0000313" key="3">
    <source>
        <dbReference type="EMBL" id="OGY83072.1"/>
    </source>
</evidence>
<reference evidence="3 4" key="1">
    <citation type="journal article" date="2016" name="Nat. Commun.">
        <title>Thousands of microbial genomes shed light on interconnected biogeochemical processes in an aquifer system.</title>
        <authorList>
            <person name="Anantharaman K."/>
            <person name="Brown C.T."/>
            <person name="Hug L.A."/>
            <person name="Sharon I."/>
            <person name="Castelle C.J."/>
            <person name="Probst A.J."/>
            <person name="Thomas B.C."/>
            <person name="Singh A."/>
            <person name="Wilkins M.J."/>
            <person name="Karaoz U."/>
            <person name="Brodie E.L."/>
            <person name="Williams K.H."/>
            <person name="Hubbard S.S."/>
            <person name="Banfield J.F."/>
        </authorList>
    </citation>
    <scope>NUCLEOTIDE SEQUENCE [LARGE SCALE GENOMIC DNA]</scope>
</reference>
<keyword evidence="1" id="KW-0472">Membrane</keyword>
<dbReference type="InterPro" id="IPR013783">
    <property type="entry name" value="Ig-like_fold"/>
</dbReference>
<organism evidence="3 4">
    <name type="scientific">Candidatus Kerfeldbacteria bacterium RIFCSPLOWO2_01_FULL_48_11</name>
    <dbReference type="NCBI Taxonomy" id="1798543"/>
    <lineage>
        <taxon>Bacteria</taxon>
        <taxon>Candidatus Kerfeldiibacteriota</taxon>
    </lineage>
</organism>
<dbReference type="Proteomes" id="UP000179164">
    <property type="component" value="Unassembled WGS sequence"/>
</dbReference>
<evidence type="ECO:0000313" key="4">
    <source>
        <dbReference type="Proteomes" id="UP000179164"/>
    </source>
</evidence>
<dbReference type="Gene3D" id="2.60.40.1080">
    <property type="match status" value="1"/>
</dbReference>